<keyword evidence="3" id="KW-1185">Reference proteome</keyword>
<feature type="compositionally biased region" description="Polar residues" evidence="1">
    <location>
        <begin position="1"/>
        <end position="15"/>
    </location>
</feature>
<accession>A0ABR2CTU9</accession>
<feature type="compositionally biased region" description="Acidic residues" evidence="1">
    <location>
        <begin position="36"/>
        <end position="51"/>
    </location>
</feature>
<feature type="compositionally biased region" description="Basic residues" evidence="1">
    <location>
        <begin position="77"/>
        <end position="87"/>
    </location>
</feature>
<comment type="caution">
    <text evidence="2">The sequence shown here is derived from an EMBL/GenBank/DDBJ whole genome shotgun (WGS) entry which is preliminary data.</text>
</comment>
<evidence type="ECO:0000256" key="1">
    <source>
        <dbReference type="SAM" id="MobiDB-lite"/>
    </source>
</evidence>
<organism evidence="2 3">
    <name type="scientific">Hibiscus sabdariffa</name>
    <name type="common">roselle</name>
    <dbReference type="NCBI Taxonomy" id="183260"/>
    <lineage>
        <taxon>Eukaryota</taxon>
        <taxon>Viridiplantae</taxon>
        <taxon>Streptophyta</taxon>
        <taxon>Embryophyta</taxon>
        <taxon>Tracheophyta</taxon>
        <taxon>Spermatophyta</taxon>
        <taxon>Magnoliopsida</taxon>
        <taxon>eudicotyledons</taxon>
        <taxon>Gunneridae</taxon>
        <taxon>Pentapetalae</taxon>
        <taxon>rosids</taxon>
        <taxon>malvids</taxon>
        <taxon>Malvales</taxon>
        <taxon>Malvaceae</taxon>
        <taxon>Malvoideae</taxon>
        <taxon>Hibiscus</taxon>
    </lineage>
</organism>
<reference evidence="2 3" key="1">
    <citation type="journal article" date="2024" name="G3 (Bethesda)">
        <title>Genome assembly of Hibiscus sabdariffa L. provides insights into metabolisms of medicinal natural products.</title>
        <authorList>
            <person name="Kim T."/>
        </authorList>
    </citation>
    <scope>NUCLEOTIDE SEQUENCE [LARGE SCALE GENOMIC DNA]</scope>
    <source>
        <strain evidence="2">TK-2024</strain>
        <tissue evidence="2">Old leaves</tissue>
    </source>
</reference>
<sequence length="87" mass="9605">MTSVMATTSLSSPLVSTGVGGAGPSMFTTPRRMNVESEEDSDDEDSDDDDDGDKRAEARVRNAPRRYDDTGSLHRQTLTRRRRGSRN</sequence>
<dbReference type="EMBL" id="JBBPBM010000043">
    <property type="protein sequence ID" value="KAK8523208.1"/>
    <property type="molecule type" value="Genomic_DNA"/>
</dbReference>
<feature type="region of interest" description="Disordered" evidence="1">
    <location>
        <begin position="1"/>
        <end position="87"/>
    </location>
</feature>
<name>A0ABR2CTU9_9ROSI</name>
<evidence type="ECO:0000313" key="3">
    <source>
        <dbReference type="Proteomes" id="UP001472677"/>
    </source>
</evidence>
<gene>
    <name evidence="2" type="ORF">V6N12_047736</name>
</gene>
<proteinExistence type="predicted"/>
<feature type="compositionally biased region" description="Basic and acidic residues" evidence="1">
    <location>
        <begin position="52"/>
        <end position="72"/>
    </location>
</feature>
<dbReference type="Proteomes" id="UP001472677">
    <property type="component" value="Unassembled WGS sequence"/>
</dbReference>
<protein>
    <submittedName>
        <fullName evidence="2">Uncharacterized protein</fullName>
    </submittedName>
</protein>
<evidence type="ECO:0000313" key="2">
    <source>
        <dbReference type="EMBL" id="KAK8523208.1"/>
    </source>
</evidence>